<accession>A0A346A149</accession>
<dbReference type="InterPro" id="IPR032823">
    <property type="entry name" value="BCA_ABC_TP_C"/>
</dbReference>
<dbReference type="Gene3D" id="3.40.50.300">
    <property type="entry name" value="P-loop containing nucleotide triphosphate hydrolases"/>
    <property type="match status" value="1"/>
</dbReference>
<dbReference type="InterPro" id="IPR003593">
    <property type="entry name" value="AAA+_ATPase"/>
</dbReference>
<dbReference type="RefSeq" id="WP_115693275.1">
    <property type="nucleotide sequence ID" value="NZ_CP031417.1"/>
</dbReference>
<dbReference type="Pfam" id="PF12399">
    <property type="entry name" value="BCA_ABC_TP_C"/>
    <property type="match status" value="1"/>
</dbReference>
<dbReference type="SMART" id="SM00382">
    <property type="entry name" value="AAA"/>
    <property type="match status" value="1"/>
</dbReference>
<dbReference type="CDD" id="cd03219">
    <property type="entry name" value="ABC_Mj1267_LivG_branched"/>
    <property type="match status" value="1"/>
</dbReference>
<dbReference type="GO" id="GO:0005524">
    <property type="term" value="F:ATP binding"/>
    <property type="evidence" value="ECO:0007669"/>
    <property type="project" value="UniProtKB-KW"/>
</dbReference>
<evidence type="ECO:0000313" key="6">
    <source>
        <dbReference type="Proteomes" id="UP000254889"/>
    </source>
</evidence>
<dbReference type="KEGG" id="ptaw:DW352_21655"/>
<dbReference type="EMBL" id="CP031417">
    <property type="protein sequence ID" value="AXK82896.1"/>
    <property type="molecule type" value="Genomic_DNA"/>
</dbReference>
<dbReference type="OrthoDB" id="9780942at2"/>
<reference evidence="5 6" key="1">
    <citation type="submission" date="2018-07" db="EMBL/GenBank/DDBJ databases">
        <authorList>
            <person name="Quirk P.G."/>
            <person name="Krulwich T.A."/>
        </authorList>
    </citation>
    <scope>NUCLEOTIDE SEQUENCE [LARGE SCALE GENOMIC DNA]</scope>
    <source>
        <strain evidence="5 6">CC-BB4</strain>
    </source>
</reference>
<keyword evidence="2" id="KW-0547">Nucleotide-binding</keyword>
<dbReference type="InterPro" id="IPR003439">
    <property type="entry name" value="ABC_transporter-like_ATP-bd"/>
</dbReference>
<organism evidence="5 6">
    <name type="scientific">Pseudolabrys taiwanensis</name>
    <dbReference type="NCBI Taxonomy" id="331696"/>
    <lineage>
        <taxon>Bacteria</taxon>
        <taxon>Pseudomonadati</taxon>
        <taxon>Pseudomonadota</taxon>
        <taxon>Alphaproteobacteria</taxon>
        <taxon>Hyphomicrobiales</taxon>
        <taxon>Xanthobacteraceae</taxon>
        <taxon>Pseudolabrys</taxon>
    </lineage>
</organism>
<dbReference type="SUPFAM" id="SSF52540">
    <property type="entry name" value="P-loop containing nucleoside triphosphate hydrolases"/>
    <property type="match status" value="1"/>
</dbReference>
<name>A0A346A149_9HYPH</name>
<sequence>MNGVNPALSTRGLVKRFSGVLASDNVDFDLLPGEVHAIIGPNGAGKTTFIKQITGEHFPTAGRITLGDTDITRMRTDRRILLGLGRSFQVTSVLRDLTVLENVILAVQAKSGHSFKFWHRAVEASELREPALATLADVGLRAKADLPSRVLAYGELRQLEMAMVIASNPQVLLLDEPMAGMGTVESRLMVELLQSFRGRFSTILVEHDMDAVFALADRISVLVYGRIIATGSPAEIRENPQVRASYLGEAA</sequence>
<dbReference type="PANTHER" id="PTHR45772">
    <property type="entry name" value="CONSERVED COMPONENT OF ABC TRANSPORTER FOR NATURAL AMINO ACIDS-RELATED"/>
    <property type="match status" value="1"/>
</dbReference>
<gene>
    <name evidence="5" type="ORF">DW352_21655</name>
</gene>
<dbReference type="Proteomes" id="UP000254889">
    <property type="component" value="Chromosome"/>
</dbReference>
<evidence type="ECO:0000313" key="5">
    <source>
        <dbReference type="EMBL" id="AXK82896.1"/>
    </source>
</evidence>
<protein>
    <submittedName>
        <fullName evidence="5">ABC transporter ATP-binding protein</fullName>
    </submittedName>
</protein>
<dbReference type="InterPro" id="IPR027417">
    <property type="entry name" value="P-loop_NTPase"/>
</dbReference>
<dbReference type="PANTHER" id="PTHR45772:SF2">
    <property type="entry name" value="ABC TRANSPORTER ATP-BINDING PROTEIN"/>
    <property type="match status" value="1"/>
</dbReference>
<evidence type="ECO:0000256" key="2">
    <source>
        <dbReference type="ARBA" id="ARBA00022741"/>
    </source>
</evidence>
<dbReference type="AlphaFoldDB" id="A0A346A149"/>
<keyword evidence="1" id="KW-0813">Transport</keyword>
<evidence type="ECO:0000256" key="3">
    <source>
        <dbReference type="ARBA" id="ARBA00022840"/>
    </source>
</evidence>
<dbReference type="PROSITE" id="PS50893">
    <property type="entry name" value="ABC_TRANSPORTER_2"/>
    <property type="match status" value="1"/>
</dbReference>
<dbReference type="Pfam" id="PF00005">
    <property type="entry name" value="ABC_tran"/>
    <property type="match status" value="1"/>
</dbReference>
<dbReference type="GO" id="GO:0016887">
    <property type="term" value="F:ATP hydrolysis activity"/>
    <property type="evidence" value="ECO:0007669"/>
    <property type="project" value="InterPro"/>
</dbReference>
<keyword evidence="3 5" id="KW-0067">ATP-binding</keyword>
<dbReference type="InterPro" id="IPR051120">
    <property type="entry name" value="ABC_AA/LPS_Transport"/>
</dbReference>
<proteinExistence type="predicted"/>
<keyword evidence="6" id="KW-1185">Reference proteome</keyword>
<evidence type="ECO:0000256" key="1">
    <source>
        <dbReference type="ARBA" id="ARBA00022448"/>
    </source>
</evidence>
<dbReference type="GO" id="GO:0005886">
    <property type="term" value="C:plasma membrane"/>
    <property type="evidence" value="ECO:0007669"/>
    <property type="project" value="TreeGrafter"/>
</dbReference>
<feature type="domain" description="ABC transporter" evidence="4">
    <location>
        <begin position="8"/>
        <end position="249"/>
    </location>
</feature>
<evidence type="ECO:0000259" key="4">
    <source>
        <dbReference type="PROSITE" id="PS50893"/>
    </source>
</evidence>